<evidence type="ECO:0008006" key="4">
    <source>
        <dbReference type="Google" id="ProtNLM"/>
    </source>
</evidence>
<evidence type="ECO:0000313" key="2">
    <source>
        <dbReference type="EMBL" id="GAA1513776.1"/>
    </source>
</evidence>
<organism evidence="2 3">
    <name type="scientific">Nocardioides humi</name>
    <dbReference type="NCBI Taxonomy" id="449461"/>
    <lineage>
        <taxon>Bacteria</taxon>
        <taxon>Bacillati</taxon>
        <taxon>Actinomycetota</taxon>
        <taxon>Actinomycetes</taxon>
        <taxon>Propionibacteriales</taxon>
        <taxon>Nocardioidaceae</taxon>
        <taxon>Nocardioides</taxon>
    </lineage>
</organism>
<gene>
    <name evidence="2" type="ORF">GCM10009788_17750</name>
</gene>
<keyword evidence="3" id="KW-1185">Reference proteome</keyword>
<evidence type="ECO:0000256" key="1">
    <source>
        <dbReference type="SAM" id="SignalP"/>
    </source>
</evidence>
<feature type="signal peptide" evidence="1">
    <location>
        <begin position="1"/>
        <end position="27"/>
    </location>
</feature>
<protein>
    <recommendedName>
        <fullName evidence="4">PknH-like extracellular domain-containing protein</fullName>
    </recommendedName>
</protein>
<keyword evidence="1" id="KW-0732">Signal</keyword>
<reference evidence="2 3" key="1">
    <citation type="journal article" date="2019" name="Int. J. Syst. Evol. Microbiol.">
        <title>The Global Catalogue of Microorganisms (GCM) 10K type strain sequencing project: providing services to taxonomists for standard genome sequencing and annotation.</title>
        <authorList>
            <consortium name="The Broad Institute Genomics Platform"/>
            <consortium name="The Broad Institute Genome Sequencing Center for Infectious Disease"/>
            <person name="Wu L."/>
            <person name="Ma J."/>
        </authorList>
    </citation>
    <scope>NUCLEOTIDE SEQUENCE [LARGE SCALE GENOMIC DNA]</scope>
    <source>
        <strain evidence="2 3">JCM 14942</strain>
    </source>
</reference>
<comment type="caution">
    <text evidence="2">The sequence shown here is derived from an EMBL/GenBank/DDBJ whole genome shotgun (WGS) entry which is preliminary data.</text>
</comment>
<evidence type="ECO:0000313" key="3">
    <source>
        <dbReference type="Proteomes" id="UP001500842"/>
    </source>
</evidence>
<dbReference type="Proteomes" id="UP001500842">
    <property type="component" value="Unassembled WGS sequence"/>
</dbReference>
<proteinExistence type="predicted"/>
<dbReference type="RefSeq" id="WP_344111802.1">
    <property type="nucleotide sequence ID" value="NZ_BAAAOR010000014.1"/>
</dbReference>
<dbReference type="EMBL" id="BAAAOR010000014">
    <property type="protein sequence ID" value="GAA1513776.1"/>
    <property type="molecule type" value="Genomic_DNA"/>
</dbReference>
<name>A0ABN2A950_9ACTN</name>
<accession>A0ABN2A950</accession>
<feature type="chain" id="PRO_5046884230" description="PknH-like extracellular domain-containing protein" evidence="1">
    <location>
        <begin position="28"/>
        <end position="202"/>
    </location>
</feature>
<sequence length="202" mass="22624">MHRTRLAAVVALVLTGLLVSSTPPAHAAKVRARDLPTKAEVVRVFPAFQRVDIGTFPWRTVNHYGGICSTWDQVDASSGQELAGDDLARGRSFRASVFQLRTKAQAKQLFATYRAYVRDCGEHWAGVDTTVQRARVPKLGKQRIGYRTTETFAPEKNLPVRRHFTLVVRKGKRLLILTVHQPKRVKAAQMARLGRLAVRKMG</sequence>